<protein>
    <submittedName>
        <fullName evidence="2">Uncharacterized protein</fullName>
    </submittedName>
</protein>
<proteinExistence type="predicted"/>
<evidence type="ECO:0000313" key="2">
    <source>
        <dbReference type="EMBL" id="KRX22420.1"/>
    </source>
</evidence>
<name>A0A0V0S6S6_9BILA</name>
<accession>A0A0V0S6S6</accession>
<feature type="region of interest" description="Disordered" evidence="1">
    <location>
        <begin position="1"/>
        <end position="20"/>
    </location>
</feature>
<dbReference type="Proteomes" id="UP000054630">
    <property type="component" value="Unassembled WGS sequence"/>
</dbReference>
<keyword evidence="3" id="KW-1185">Reference proteome</keyword>
<feature type="compositionally biased region" description="Basic residues" evidence="1">
    <location>
        <begin position="1"/>
        <end position="11"/>
    </location>
</feature>
<sequence>MRHQGIHRGSMKRQGEPYGVDDRKSLAIPVLELTSLSKLLLLRSSIFMLHHPNQENNTHCEMVRR</sequence>
<comment type="caution">
    <text evidence="2">The sequence shown here is derived from an EMBL/GenBank/DDBJ whole genome shotgun (WGS) entry which is preliminary data.</text>
</comment>
<organism evidence="2 3">
    <name type="scientific">Trichinella nelsoni</name>
    <dbReference type="NCBI Taxonomy" id="6336"/>
    <lineage>
        <taxon>Eukaryota</taxon>
        <taxon>Metazoa</taxon>
        <taxon>Ecdysozoa</taxon>
        <taxon>Nematoda</taxon>
        <taxon>Enoplea</taxon>
        <taxon>Dorylaimia</taxon>
        <taxon>Trichinellida</taxon>
        <taxon>Trichinellidae</taxon>
        <taxon>Trichinella</taxon>
    </lineage>
</organism>
<evidence type="ECO:0000256" key="1">
    <source>
        <dbReference type="SAM" id="MobiDB-lite"/>
    </source>
</evidence>
<dbReference type="AlphaFoldDB" id="A0A0V0S6S6"/>
<gene>
    <name evidence="2" type="ORF">T07_13349</name>
</gene>
<dbReference type="EMBL" id="JYDL01000031">
    <property type="protein sequence ID" value="KRX22420.1"/>
    <property type="molecule type" value="Genomic_DNA"/>
</dbReference>
<evidence type="ECO:0000313" key="3">
    <source>
        <dbReference type="Proteomes" id="UP000054630"/>
    </source>
</evidence>
<reference evidence="2 3" key="1">
    <citation type="submission" date="2015-01" db="EMBL/GenBank/DDBJ databases">
        <title>Evolution of Trichinella species and genotypes.</title>
        <authorList>
            <person name="Korhonen P.K."/>
            <person name="Edoardo P."/>
            <person name="Giuseppe L.R."/>
            <person name="Gasser R.B."/>
        </authorList>
    </citation>
    <scope>NUCLEOTIDE SEQUENCE [LARGE SCALE GENOMIC DNA]</scope>
    <source>
        <strain evidence="2">ISS37</strain>
    </source>
</reference>